<sequence length="95" mass="11150">MAEEEKLNDLVGVTDQDKKHFMHLWNSFTRKQRVVAHGHIPWECAAFLTEHGKDLVGTPILTCYWRFMTELREDGLIDVETFTNLNQIFENISKN</sequence>
<comment type="similarity">
    <text evidence="1">Belongs to the VEFS (VRN2-EMF2-FIS2-SU(Z)12) family.</text>
</comment>
<evidence type="ECO:0000259" key="7">
    <source>
        <dbReference type="Pfam" id="PF09733"/>
    </source>
</evidence>
<organism evidence="8 9">
    <name type="scientific">Artemisia annua</name>
    <name type="common">Sweet wormwood</name>
    <dbReference type="NCBI Taxonomy" id="35608"/>
    <lineage>
        <taxon>Eukaryota</taxon>
        <taxon>Viridiplantae</taxon>
        <taxon>Streptophyta</taxon>
        <taxon>Embryophyta</taxon>
        <taxon>Tracheophyta</taxon>
        <taxon>Spermatophyta</taxon>
        <taxon>Magnoliopsida</taxon>
        <taxon>eudicotyledons</taxon>
        <taxon>Gunneridae</taxon>
        <taxon>Pentapetalae</taxon>
        <taxon>asterids</taxon>
        <taxon>campanulids</taxon>
        <taxon>Asterales</taxon>
        <taxon>Asteraceae</taxon>
        <taxon>Asteroideae</taxon>
        <taxon>Anthemideae</taxon>
        <taxon>Artemisiinae</taxon>
        <taxon>Artemisia</taxon>
    </lineage>
</organism>
<keyword evidence="6" id="KW-0804">Transcription</keyword>
<dbReference type="Proteomes" id="UP000245207">
    <property type="component" value="Unassembled WGS sequence"/>
</dbReference>
<dbReference type="Pfam" id="PF09733">
    <property type="entry name" value="VEFS-Box"/>
    <property type="match status" value="1"/>
</dbReference>
<dbReference type="AlphaFoldDB" id="A0A2U1NVZ4"/>
<accession>A0A2U1NVZ4</accession>
<name>A0A2U1NVZ4_ARTAN</name>
<dbReference type="GO" id="GO:0005634">
    <property type="term" value="C:nucleus"/>
    <property type="evidence" value="ECO:0007669"/>
    <property type="project" value="TreeGrafter"/>
</dbReference>
<feature type="domain" description="Polycomb protein VEFS-Box" evidence="7">
    <location>
        <begin position="2"/>
        <end position="81"/>
    </location>
</feature>
<reference evidence="8 9" key="1">
    <citation type="journal article" date="2018" name="Mol. Plant">
        <title>The genome of Artemisia annua provides insight into the evolution of Asteraceae family and artemisinin biosynthesis.</title>
        <authorList>
            <person name="Shen Q."/>
            <person name="Zhang L."/>
            <person name="Liao Z."/>
            <person name="Wang S."/>
            <person name="Yan T."/>
            <person name="Shi P."/>
            <person name="Liu M."/>
            <person name="Fu X."/>
            <person name="Pan Q."/>
            <person name="Wang Y."/>
            <person name="Lv Z."/>
            <person name="Lu X."/>
            <person name="Zhang F."/>
            <person name="Jiang W."/>
            <person name="Ma Y."/>
            <person name="Chen M."/>
            <person name="Hao X."/>
            <person name="Li L."/>
            <person name="Tang Y."/>
            <person name="Lv G."/>
            <person name="Zhou Y."/>
            <person name="Sun X."/>
            <person name="Brodelius P.E."/>
            <person name="Rose J.K.C."/>
            <person name="Tang K."/>
        </authorList>
    </citation>
    <scope>NUCLEOTIDE SEQUENCE [LARGE SCALE GENOMIC DNA]</scope>
    <source>
        <strain evidence="9">cv. Huhao1</strain>
        <tissue evidence="8">Leaf</tissue>
    </source>
</reference>
<dbReference type="PANTHER" id="PTHR22597:SF0">
    <property type="entry name" value="POLYCOMB PROTEIN SUZ12"/>
    <property type="match status" value="1"/>
</dbReference>
<evidence type="ECO:0000313" key="8">
    <source>
        <dbReference type="EMBL" id="PWA77658.1"/>
    </source>
</evidence>
<keyword evidence="2" id="KW-0479">Metal-binding</keyword>
<dbReference type="InterPro" id="IPR019135">
    <property type="entry name" value="Polycomb_protein_VEFS-Box"/>
</dbReference>
<keyword evidence="5" id="KW-0805">Transcription regulation</keyword>
<evidence type="ECO:0000256" key="3">
    <source>
        <dbReference type="ARBA" id="ARBA00022771"/>
    </source>
</evidence>
<dbReference type="GO" id="GO:0008270">
    <property type="term" value="F:zinc ion binding"/>
    <property type="evidence" value="ECO:0007669"/>
    <property type="project" value="UniProtKB-KW"/>
</dbReference>
<dbReference type="EMBL" id="PKPP01002094">
    <property type="protein sequence ID" value="PWA77658.1"/>
    <property type="molecule type" value="Genomic_DNA"/>
</dbReference>
<protein>
    <submittedName>
        <fullName evidence="8">Polycomb group protein EMBRYONIC FLOWER 2</fullName>
    </submittedName>
</protein>
<evidence type="ECO:0000256" key="6">
    <source>
        <dbReference type="ARBA" id="ARBA00023163"/>
    </source>
</evidence>
<dbReference type="STRING" id="35608.A0A2U1NVZ4"/>
<comment type="caution">
    <text evidence="8">The sequence shown here is derived from an EMBL/GenBank/DDBJ whole genome shotgun (WGS) entry which is preliminary data.</text>
</comment>
<dbReference type="CDD" id="cd21553">
    <property type="entry name" value="VEFS-box_EMF2-like"/>
    <property type="match status" value="1"/>
</dbReference>
<gene>
    <name evidence="8" type="ORF">CTI12_AA222530</name>
</gene>
<proteinExistence type="inferred from homology"/>
<evidence type="ECO:0000256" key="4">
    <source>
        <dbReference type="ARBA" id="ARBA00022833"/>
    </source>
</evidence>
<keyword evidence="3" id="KW-0863">Zinc-finger</keyword>
<evidence type="ECO:0000256" key="1">
    <source>
        <dbReference type="ARBA" id="ARBA00007416"/>
    </source>
</evidence>
<evidence type="ECO:0000313" key="9">
    <source>
        <dbReference type="Proteomes" id="UP000245207"/>
    </source>
</evidence>
<keyword evidence="4" id="KW-0862">Zinc</keyword>
<dbReference type="OrthoDB" id="166746at2759"/>
<keyword evidence="9" id="KW-1185">Reference proteome</keyword>
<evidence type="ECO:0000256" key="2">
    <source>
        <dbReference type="ARBA" id="ARBA00022723"/>
    </source>
</evidence>
<evidence type="ECO:0000256" key="5">
    <source>
        <dbReference type="ARBA" id="ARBA00023015"/>
    </source>
</evidence>
<dbReference type="PANTHER" id="PTHR22597">
    <property type="entry name" value="POLYCOMB GROUP PROTEIN"/>
    <property type="match status" value="1"/>
</dbReference>
<dbReference type="GO" id="GO:0031490">
    <property type="term" value="F:chromatin DNA binding"/>
    <property type="evidence" value="ECO:0007669"/>
    <property type="project" value="TreeGrafter"/>
</dbReference>